<name>A0A0B5Q8Q0_CLOBE</name>
<dbReference type="RefSeq" id="WP_041894071.1">
    <property type="nucleotide sequence ID" value="NZ_CP010086.2"/>
</dbReference>
<dbReference type="Gene3D" id="2.60.40.420">
    <property type="entry name" value="Cupredoxins - blue copper proteins"/>
    <property type="match status" value="1"/>
</dbReference>
<evidence type="ECO:0000313" key="4">
    <source>
        <dbReference type="Proteomes" id="UP000031866"/>
    </source>
</evidence>
<dbReference type="AlphaFoldDB" id="A0A0B5Q8Q0"/>
<feature type="transmembrane region" description="Helical" evidence="1">
    <location>
        <begin position="30"/>
        <end position="57"/>
    </location>
</feature>
<dbReference type="Proteomes" id="UP000031866">
    <property type="component" value="Chromosome"/>
</dbReference>
<feature type="transmembrane region" description="Helical" evidence="1">
    <location>
        <begin position="78"/>
        <end position="98"/>
    </location>
</feature>
<dbReference type="InterPro" id="IPR039447">
    <property type="entry name" value="UreH-like_TM_dom"/>
</dbReference>
<keyword evidence="1" id="KW-0812">Transmembrane</keyword>
<evidence type="ECO:0000256" key="1">
    <source>
        <dbReference type="SAM" id="Phobius"/>
    </source>
</evidence>
<reference evidence="4" key="1">
    <citation type="submission" date="2014-12" db="EMBL/GenBank/DDBJ databases">
        <title>Genome sequence of Clostridium beijerinckii strain 59B.</title>
        <authorList>
            <person name="Little G.T."/>
            <person name="Minton N.P."/>
        </authorList>
    </citation>
    <scope>NUCLEOTIDE SEQUENCE [LARGE SCALE GENOMIC DNA]</scope>
    <source>
        <strain evidence="4">59B</strain>
    </source>
</reference>
<organism evidence="3 4">
    <name type="scientific">Clostridium beijerinckii</name>
    <name type="common">Clostridium MP</name>
    <dbReference type="NCBI Taxonomy" id="1520"/>
    <lineage>
        <taxon>Bacteria</taxon>
        <taxon>Bacillati</taxon>
        <taxon>Bacillota</taxon>
        <taxon>Clostridia</taxon>
        <taxon>Eubacteriales</taxon>
        <taxon>Clostridiaceae</taxon>
        <taxon>Clostridium</taxon>
    </lineage>
</organism>
<dbReference type="STRING" id="1520.LF65_00679"/>
<keyword evidence="1" id="KW-1133">Transmembrane helix</keyword>
<dbReference type="Pfam" id="PF13386">
    <property type="entry name" value="DsbD_2"/>
    <property type="match status" value="1"/>
</dbReference>
<feature type="transmembrane region" description="Helical" evidence="1">
    <location>
        <begin position="148"/>
        <end position="166"/>
    </location>
</feature>
<feature type="domain" description="Urease accessory protein UreH-like transmembrane" evidence="2">
    <location>
        <begin position="33"/>
        <end position="227"/>
    </location>
</feature>
<dbReference type="InterPro" id="IPR008972">
    <property type="entry name" value="Cupredoxin"/>
</dbReference>
<gene>
    <name evidence="3" type="ORF">LF65_00679</name>
</gene>
<proteinExistence type="predicted"/>
<keyword evidence="1" id="KW-0472">Membrane</keyword>
<feature type="transmembrane region" description="Helical" evidence="1">
    <location>
        <begin position="214"/>
        <end position="239"/>
    </location>
</feature>
<sequence>MNEWGNEVINFFQNILLLKYLPDLNTKTSYGIIFIFGLLSSFHCIIMCGGFTISQVLGSKVENKKKFNGYLLYNASRIISYTIVGGLAGGIGSVLGFTEILKGIVPIIGGIFIIITAINQFGFLKFLRKFNWNPPLKIIRKIGVGRNYGPIFLGLISGIMPCVPLQTVELYALGSKSIIVGSFSMFLFGIGTLPVLMIFGTINSRLNRRYTVKIAKVGAILVFILGFSLINRGFALFGANAMDMKMESKDSSKVYTSYINGGSQNLITELEKDSFPEIRVQKDVPVKWIIEVEKDRLNECNNEIVISELNIDKHLKEGENIIEFTPKEIREIPYTCGMGMIKSKISVVDKIDSNVN</sequence>
<dbReference type="PANTHER" id="PTHR42208">
    <property type="entry name" value="HEAVY METAL TRANSPORTER-RELATED"/>
    <property type="match status" value="1"/>
</dbReference>
<feature type="transmembrane region" description="Helical" evidence="1">
    <location>
        <begin position="104"/>
        <end position="127"/>
    </location>
</feature>
<dbReference type="KEGG" id="cbei:LF65_00679"/>
<accession>A0A0B5Q8Q0</accession>
<dbReference type="PANTHER" id="PTHR42208:SF1">
    <property type="entry name" value="HEAVY METAL TRANSPORTER"/>
    <property type="match status" value="1"/>
</dbReference>
<dbReference type="EMBL" id="CP010086">
    <property type="protein sequence ID" value="AJG97310.1"/>
    <property type="molecule type" value="Genomic_DNA"/>
</dbReference>
<evidence type="ECO:0000259" key="2">
    <source>
        <dbReference type="Pfam" id="PF13386"/>
    </source>
</evidence>
<evidence type="ECO:0000313" key="3">
    <source>
        <dbReference type="EMBL" id="AJG97310.1"/>
    </source>
</evidence>
<feature type="transmembrane region" description="Helical" evidence="1">
    <location>
        <begin position="178"/>
        <end position="202"/>
    </location>
</feature>
<dbReference type="OrthoDB" id="9800141at2"/>
<protein>
    <submittedName>
        <fullName evidence="3">Heavy metal transporter</fullName>
    </submittedName>
</protein>